<reference evidence="1" key="1">
    <citation type="submission" date="2021-04" db="EMBL/GenBank/DDBJ databases">
        <title>Phylogenetic analysis of Acidobacteriaceae.</title>
        <authorList>
            <person name="Qiu L."/>
            <person name="Zhang Q."/>
        </authorList>
    </citation>
    <scope>NUCLEOTIDE SEQUENCE</scope>
    <source>
        <strain evidence="1">DSM 25168</strain>
    </source>
</reference>
<name>A0A9J7BFX5_9BACT</name>
<gene>
    <name evidence="1" type="ORF">MOP44_13830</name>
</gene>
<dbReference type="KEGG" id="orp:MOP44_13830"/>
<proteinExistence type="predicted"/>
<sequence length="185" mass="19601">MRRSILGVIPAIVLCGAVSLAIPSFGQNSDFNLNVHANSNVTAKDIGLPVYPGATPFKDKDSDSSAADLLFLMNSFHFSLKAASFVTTDSADRVLEFYKKPMSKFGEVLECSHGKPVGSLTVTKSGLTCGDGKSGNVTVNGSDSDRELRAGTPEQFRIVGVEGTKDGKTKFGLVALVLPKDESKK</sequence>
<organism evidence="1 2">
    <name type="scientific">Occallatibacter riparius</name>
    <dbReference type="NCBI Taxonomy" id="1002689"/>
    <lineage>
        <taxon>Bacteria</taxon>
        <taxon>Pseudomonadati</taxon>
        <taxon>Acidobacteriota</taxon>
        <taxon>Terriglobia</taxon>
        <taxon>Terriglobales</taxon>
        <taxon>Acidobacteriaceae</taxon>
        <taxon>Occallatibacter</taxon>
    </lineage>
</organism>
<evidence type="ECO:0000313" key="2">
    <source>
        <dbReference type="Proteomes" id="UP001059380"/>
    </source>
</evidence>
<dbReference type="RefSeq" id="WP_260790492.1">
    <property type="nucleotide sequence ID" value="NZ_CP093313.1"/>
</dbReference>
<dbReference type="Proteomes" id="UP001059380">
    <property type="component" value="Chromosome"/>
</dbReference>
<evidence type="ECO:0000313" key="1">
    <source>
        <dbReference type="EMBL" id="UWZ81663.1"/>
    </source>
</evidence>
<dbReference type="EMBL" id="CP093313">
    <property type="protein sequence ID" value="UWZ81663.1"/>
    <property type="molecule type" value="Genomic_DNA"/>
</dbReference>
<accession>A0A9J7BFX5</accession>
<dbReference type="AlphaFoldDB" id="A0A9J7BFX5"/>
<protein>
    <submittedName>
        <fullName evidence="1">Uncharacterized protein</fullName>
    </submittedName>
</protein>
<keyword evidence="2" id="KW-1185">Reference proteome</keyword>